<dbReference type="EnsemblMetazoa" id="GPPI026354-RA">
    <property type="protein sequence ID" value="GPPI026354-PA"/>
    <property type="gene ID" value="GPPI026354"/>
</dbReference>
<name>A0A1B0BD80_9MUSC</name>
<sequence length="86" mass="9900">MTLYPCKQQALYCCPGFDIERKFNYLLQNFGSSKGSLSSKSGRKFRNLLQHLKSEAESMPCQVTKDQKNTYSVSTGRCLQFPFFEL</sequence>
<reference evidence="2" key="1">
    <citation type="submission" date="2015-01" db="EMBL/GenBank/DDBJ databases">
        <authorList>
            <person name="Aksoy S."/>
            <person name="Warren W."/>
            <person name="Wilson R.K."/>
        </authorList>
    </citation>
    <scope>NUCLEOTIDE SEQUENCE [LARGE SCALE GENOMIC DNA]</scope>
    <source>
        <strain evidence="2">IAEA</strain>
    </source>
</reference>
<keyword evidence="2" id="KW-1185">Reference proteome</keyword>
<evidence type="ECO:0000313" key="2">
    <source>
        <dbReference type="Proteomes" id="UP000092460"/>
    </source>
</evidence>
<dbReference type="AlphaFoldDB" id="A0A1B0BD80"/>
<protein>
    <submittedName>
        <fullName evidence="1">Uncharacterized protein</fullName>
    </submittedName>
</protein>
<dbReference type="EMBL" id="JXJN01012375">
    <property type="status" value="NOT_ANNOTATED_CDS"/>
    <property type="molecule type" value="Genomic_DNA"/>
</dbReference>
<proteinExistence type="predicted"/>
<reference evidence="1" key="2">
    <citation type="submission" date="2020-05" db="UniProtKB">
        <authorList>
            <consortium name="EnsemblMetazoa"/>
        </authorList>
    </citation>
    <scope>IDENTIFICATION</scope>
    <source>
        <strain evidence="1">IAEA</strain>
    </source>
</reference>
<accession>A0A1B0BD80</accession>
<dbReference type="Proteomes" id="UP000092460">
    <property type="component" value="Unassembled WGS sequence"/>
</dbReference>
<organism evidence="1 2">
    <name type="scientific">Glossina palpalis gambiensis</name>
    <dbReference type="NCBI Taxonomy" id="67801"/>
    <lineage>
        <taxon>Eukaryota</taxon>
        <taxon>Metazoa</taxon>
        <taxon>Ecdysozoa</taxon>
        <taxon>Arthropoda</taxon>
        <taxon>Hexapoda</taxon>
        <taxon>Insecta</taxon>
        <taxon>Pterygota</taxon>
        <taxon>Neoptera</taxon>
        <taxon>Endopterygota</taxon>
        <taxon>Diptera</taxon>
        <taxon>Brachycera</taxon>
        <taxon>Muscomorpha</taxon>
        <taxon>Hippoboscoidea</taxon>
        <taxon>Glossinidae</taxon>
        <taxon>Glossina</taxon>
    </lineage>
</organism>
<evidence type="ECO:0000313" key="1">
    <source>
        <dbReference type="EnsemblMetazoa" id="GPPI026354-PA"/>
    </source>
</evidence>
<dbReference type="VEuPathDB" id="VectorBase:GPPI026354"/>